<dbReference type="EMBL" id="CP157974">
    <property type="protein sequence ID" value="XBT83979.1"/>
    <property type="molecule type" value="Genomic_DNA"/>
</dbReference>
<dbReference type="AlphaFoldDB" id="A0AAU7R5X1"/>
<name>A0AAU7R5X1_9ACTN</name>
<dbReference type="RefSeq" id="WP_349880217.1">
    <property type="nucleotide sequence ID" value="NZ_CP157974.1"/>
</dbReference>
<reference evidence="1" key="1">
    <citation type="submission" date="2024-06" db="EMBL/GenBank/DDBJ databases">
        <title>Micromonospora sp. strain HUAS YX12 genome sequences.</title>
        <authorList>
            <person name="Mo P."/>
        </authorList>
    </citation>
    <scope>NUCLEOTIDE SEQUENCE</scope>
    <source>
        <strain evidence="1">HUAS YX12</strain>
    </source>
</reference>
<protein>
    <recommendedName>
        <fullName evidence="2">DUF4237 domain-containing protein</fullName>
    </recommendedName>
</protein>
<evidence type="ECO:0008006" key="2">
    <source>
        <dbReference type="Google" id="ProtNLM"/>
    </source>
</evidence>
<evidence type="ECO:0000313" key="1">
    <source>
        <dbReference type="EMBL" id="XBT83979.1"/>
    </source>
</evidence>
<organism evidence="1">
    <name type="scientific">Micromonospora sp. HUAS YX12</name>
    <dbReference type="NCBI Taxonomy" id="3156396"/>
    <lineage>
        <taxon>Bacteria</taxon>
        <taxon>Bacillati</taxon>
        <taxon>Actinomycetota</taxon>
        <taxon>Actinomycetes</taxon>
        <taxon>Micromonosporales</taxon>
        <taxon>Micromonosporaceae</taxon>
        <taxon>Micromonospora</taxon>
    </lineage>
</organism>
<proteinExistence type="predicted"/>
<sequence>MPTDVEHVRQALAMWEAFPVRREPRPIVLTAMGVTALDRLMTDTQWRASFDAPGVPESDLPPELMPHAVKYCRDVQTGAQRPLANIIRGDGPFATDRGVRELPAWMMYPEDRRWPFIAMDPDFERRMTWRPPGVGAIHHEEAVLANDGRTLTFRFIGTPAQYADYPDAVVYETDTAVLVEPVEVARDGNGFRLAYAEEREVVVRLAAPLGNRVLVGIGHGPGSTTFGLPITVLTAA</sequence>
<accession>A0AAU7R5X1</accession>
<gene>
    <name evidence="1" type="ORF">ABIH81_11205</name>
</gene>